<sequence>MAVDRCGGALRYINLCIDRTLATSRLRSPKIGRIIKGETRE</sequence>
<reference evidence="2" key="1">
    <citation type="submission" date="2016-11" db="UniProtKB">
        <authorList>
            <consortium name="WormBaseParasite"/>
        </authorList>
    </citation>
    <scope>IDENTIFICATION</scope>
</reference>
<dbReference type="AlphaFoldDB" id="A0A1I7WIF1"/>
<protein>
    <submittedName>
        <fullName evidence="2">Transposase</fullName>
    </submittedName>
</protein>
<dbReference type="WBParaSite" id="Hba_04787">
    <property type="protein sequence ID" value="Hba_04787"/>
    <property type="gene ID" value="Hba_04787"/>
</dbReference>
<dbReference type="Proteomes" id="UP000095283">
    <property type="component" value="Unplaced"/>
</dbReference>
<evidence type="ECO:0000313" key="2">
    <source>
        <dbReference type="WBParaSite" id="Hba_04787"/>
    </source>
</evidence>
<evidence type="ECO:0000313" key="1">
    <source>
        <dbReference type="Proteomes" id="UP000095283"/>
    </source>
</evidence>
<proteinExistence type="predicted"/>
<accession>A0A1I7WIF1</accession>
<organism evidence="1 2">
    <name type="scientific">Heterorhabditis bacteriophora</name>
    <name type="common">Entomopathogenic nematode worm</name>
    <dbReference type="NCBI Taxonomy" id="37862"/>
    <lineage>
        <taxon>Eukaryota</taxon>
        <taxon>Metazoa</taxon>
        <taxon>Ecdysozoa</taxon>
        <taxon>Nematoda</taxon>
        <taxon>Chromadorea</taxon>
        <taxon>Rhabditida</taxon>
        <taxon>Rhabditina</taxon>
        <taxon>Rhabditomorpha</taxon>
        <taxon>Strongyloidea</taxon>
        <taxon>Heterorhabditidae</taxon>
        <taxon>Heterorhabditis</taxon>
    </lineage>
</organism>
<keyword evidence="1" id="KW-1185">Reference proteome</keyword>
<name>A0A1I7WIF1_HETBA</name>